<reference evidence="3" key="2">
    <citation type="journal article" date="2018" name="Plant J.">
        <title>The Sorghum bicolor reference genome: improved assembly, gene annotations, a transcriptome atlas, and signatures of genome organization.</title>
        <authorList>
            <person name="McCormick R.F."/>
            <person name="Truong S.K."/>
            <person name="Sreedasyam A."/>
            <person name="Jenkins J."/>
            <person name="Shu S."/>
            <person name="Sims D."/>
            <person name="Kennedy M."/>
            <person name="Amirebrahimi M."/>
            <person name="Weers B.D."/>
            <person name="McKinley B."/>
            <person name="Mattison A."/>
            <person name="Morishige D.T."/>
            <person name="Grimwood J."/>
            <person name="Schmutz J."/>
            <person name="Mullet J.E."/>
        </authorList>
    </citation>
    <scope>NUCLEOTIDE SEQUENCE [LARGE SCALE GENOMIC DNA]</scope>
    <source>
        <strain evidence="3">cv. BTx623</strain>
    </source>
</reference>
<dbReference type="Gramene" id="KXG30269">
    <property type="protein sequence ID" value="KXG30269"/>
    <property type="gene ID" value="SORBI_3004G154700"/>
</dbReference>
<name>A0A194YPW5_SORBI</name>
<proteinExistence type="predicted"/>
<reference evidence="2 3" key="1">
    <citation type="journal article" date="2009" name="Nature">
        <title>The Sorghum bicolor genome and the diversification of grasses.</title>
        <authorList>
            <person name="Paterson A.H."/>
            <person name="Bowers J.E."/>
            <person name="Bruggmann R."/>
            <person name="Dubchak I."/>
            <person name="Grimwood J."/>
            <person name="Gundlach H."/>
            <person name="Haberer G."/>
            <person name="Hellsten U."/>
            <person name="Mitros T."/>
            <person name="Poliakov A."/>
            <person name="Schmutz J."/>
            <person name="Spannagl M."/>
            <person name="Tang H."/>
            <person name="Wang X."/>
            <person name="Wicker T."/>
            <person name="Bharti A.K."/>
            <person name="Chapman J."/>
            <person name="Feltus F.A."/>
            <person name="Gowik U."/>
            <person name="Grigoriev I.V."/>
            <person name="Lyons E."/>
            <person name="Maher C.A."/>
            <person name="Martis M."/>
            <person name="Narechania A."/>
            <person name="Otillar R.P."/>
            <person name="Penning B.W."/>
            <person name="Salamov A.A."/>
            <person name="Wang Y."/>
            <person name="Zhang L."/>
            <person name="Carpita N.C."/>
            <person name="Freeling M."/>
            <person name="Gingle A.R."/>
            <person name="Hash C.T."/>
            <person name="Keller B."/>
            <person name="Klein P."/>
            <person name="Kresovich S."/>
            <person name="McCann M.C."/>
            <person name="Ming R."/>
            <person name="Peterson D.G."/>
            <person name="Mehboob-ur-Rahman"/>
            <person name="Ware D."/>
            <person name="Westhoff P."/>
            <person name="Mayer K.F."/>
            <person name="Messing J."/>
            <person name="Rokhsar D.S."/>
        </authorList>
    </citation>
    <scope>NUCLEOTIDE SEQUENCE [LARGE SCALE GENOMIC DNA]</scope>
    <source>
        <strain evidence="3">cv. BTx623</strain>
    </source>
</reference>
<evidence type="ECO:0000313" key="2">
    <source>
        <dbReference type="EMBL" id="KXG30269.1"/>
    </source>
</evidence>
<feature type="compositionally biased region" description="Polar residues" evidence="1">
    <location>
        <begin position="17"/>
        <end position="26"/>
    </location>
</feature>
<sequence>MLLRRVSPSPAGPGLQHQPSDQRQGICSKQISPSSCNFIASHQCVVVLGTLHAPTTLQDRLHRPTGDLWGDNVDPCALSVSQLKGAMTNEVFRIT</sequence>
<protein>
    <submittedName>
        <fullName evidence="2">Uncharacterized protein</fullName>
    </submittedName>
</protein>
<dbReference type="InParanoid" id="A0A194YPW5"/>
<dbReference type="AlphaFoldDB" id="A0A194YPW5"/>
<accession>A0A194YPW5</accession>
<dbReference type="Proteomes" id="UP000000768">
    <property type="component" value="Chromosome 4"/>
</dbReference>
<dbReference type="EMBL" id="CM000763">
    <property type="protein sequence ID" value="KXG30269.1"/>
    <property type="molecule type" value="Genomic_DNA"/>
</dbReference>
<gene>
    <name evidence="2" type="ORF">SORBI_3004G154700</name>
</gene>
<feature type="region of interest" description="Disordered" evidence="1">
    <location>
        <begin position="1"/>
        <end position="26"/>
    </location>
</feature>
<organism evidence="2 3">
    <name type="scientific">Sorghum bicolor</name>
    <name type="common">Sorghum</name>
    <name type="synonym">Sorghum vulgare</name>
    <dbReference type="NCBI Taxonomy" id="4558"/>
    <lineage>
        <taxon>Eukaryota</taxon>
        <taxon>Viridiplantae</taxon>
        <taxon>Streptophyta</taxon>
        <taxon>Embryophyta</taxon>
        <taxon>Tracheophyta</taxon>
        <taxon>Spermatophyta</taxon>
        <taxon>Magnoliopsida</taxon>
        <taxon>Liliopsida</taxon>
        <taxon>Poales</taxon>
        <taxon>Poaceae</taxon>
        <taxon>PACMAD clade</taxon>
        <taxon>Panicoideae</taxon>
        <taxon>Andropogonodae</taxon>
        <taxon>Andropogoneae</taxon>
        <taxon>Sorghinae</taxon>
        <taxon>Sorghum</taxon>
    </lineage>
</organism>
<keyword evidence="3" id="KW-1185">Reference proteome</keyword>
<evidence type="ECO:0000313" key="3">
    <source>
        <dbReference type="Proteomes" id="UP000000768"/>
    </source>
</evidence>
<evidence type="ECO:0000256" key="1">
    <source>
        <dbReference type="SAM" id="MobiDB-lite"/>
    </source>
</evidence>